<evidence type="ECO:0000313" key="3">
    <source>
        <dbReference type="EMBL" id="CAK8671840.1"/>
    </source>
</evidence>
<dbReference type="Proteomes" id="UP001642483">
    <property type="component" value="Unassembled WGS sequence"/>
</dbReference>
<feature type="signal peptide" evidence="2">
    <location>
        <begin position="1"/>
        <end position="23"/>
    </location>
</feature>
<feature type="transmembrane region" description="Helical" evidence="1">
    <location>
        <begin position="145"/>
        <end position="172"/>
    </location>
</feature>
<proteinExistence type="predicted"/>
<feature type="transmembrane region" description="Helical" evidence="1">
    <location>
        <begin position="101"/>
        <end position="125"/>
    </location>
</feature>
<keyword evidence="1" id="KW-0812">Transmembrane</keyword>
<keyword evidence="2" id="KW-0732">Signal</keyword>
<organism evidence="3 4">
    <name type="scientific">Clavelina lepadiformis</name>
    <name type="common">Light-bulb sea squirt</name>
    <name type="synonym">Ascidia lepadiformis</name>
    <dbReference type="NCBI Taxonomy" id="159417"/>
    <lineage>
        <taxon>Eukaryota</taxon>
        <taxon>Metazoa</taxon>
        <taxon>Chordata</taxon>
        <taxon>Tunicata</taxon>
        <taxon>Ascidiacea</taxon>
        <taxon>Aplousobranchia</taxon>
        <taxon>Clavelinidae</taxon>
        <taxon>Clavelina</taxon>
    </lineage>
</organism>
<keyword evidence="4" id="KW-1185">Reference proteome</keyword>
<keyword evidence="1" id="KW-1133">Transmembrane helix</keyword>
<evidence type="ECO:0000313" key="4">
    <source>
        <dbReference type="Proteomes" id="UP001642483"/>
    </source>
</evidence>
<accession>A0ABP0EWM9</accession>
<sequence>MANSITWCAIVICFVALVLTTVASFTTGWVQYHDTNFRVSATFGLLKSCFGGTVCVVNVSLHSGAIIAAMVQIFLLVFLALLGFILLVVGVYNKSPIFMRIAGTMVIVGGWGQFYNSVVQFYFGLFQSCSTSRGCRSNTHEHSGATIAAMVFMFLSFFLTLLGLILMVVSVYEKSPLLMRIAGSFDIVGGQAKWTRVLDYQLP</sequence>
<dbReference type="EMBL" id="CAWYQH010000001">
    <property type="protein sequence ID" value="CAK8671840.1"/>
    <property type="molecule type" value="Genomic_DNA"/>
</dbReference>
<gene>
    <name evidence="3" type="ORF">CVLEPA_LOCUS872</name>
</gene>
<evidence type="ECO:0000256" key="1">
    <source>
        <dbReference type="SAM" id="Phobius"/>
    </source>
</evidence>
<feature type="transmembrane region" description="Helical" evidence="1">
    <location>
        <begin position="66"/>
        <end position="89"/>
    </location>
</feature>
<protein>
    <submittedName>
        <fullName evidence="3">Uncharacterized protein</fullName>
    </submittedName>
</protein>
<evidence type="ECO:0000256" key="2">
    <source>
        <dbReference type="SAM" id="SignalP"/>
    </source>
</evidence>
<feature type="chain" id="PRO_5045548164" evidence="2">
    <location>
        <begin position="24"/>
        <end position="203"/>
    </location>
</feature>
<comment type="caution">
    <text evidence="3">The sequence shown here is derived from an EMBL/GenBank/DDBJ whole genome shotgun (WGS) entry which is preliminary data.</text>
</comment>
<reference evidence="3 4" key="1">
    <citation type="submission" date="2024-02" db="EMBL/GenBank/DDBJ databases">
        <authorList>
            <person name="Daric V."/>
            <person name="Darras S."/>
        </authorList>
    </citation>
    <scope>NUCLEOTIDE SEQUENCE [LARGE SCALE GENOMIC DNA]</scope>
</reference>
<name>A0ABP0EWM9_CLALP</name>
<keyword evidence="1" id="KW-0472">Membrane</keyword>